<evidence type="ECO:0000313" key="2">
    <source>
        <dbReference type="EMBL" id="CAK0744234.1"/>
    </source>
</evidence>
<proteinExistence type="predicted"/>
<feature type="compositionally biased region" description="Low complexity" evidence="1">
    <location>
        <begin position="685"/>
        <end position="725"/>
    </location>
</feature>
<feature type="compositionally biased region" description="Low complexity" evidence="1">
    <location>
        <begin position="663"/>
        <end position="674"/>
    </location>
</feature>
<reference evidence="2 3" key="1">
    <citation type="submission" date="2023-10" db="EMBL/GenBank/DDBJ databases">
        <authorList>
            <person name="Maclean D."/>
            <person name="Macfadyen A."/>
        </authorList>
    </citation>
    <scope>NUCLEOTIDE SEQUENCE [LARGE SCALE GENOMIC DNA]</scope>
</reference>
<feature type="compositionally biased region" description="Low complexity" evidence="1">
    <location>
        <begin position="764"/>
        <end position="779"/>
    </location>
</feature>
<feature type="compositionally biased region" description="Low complexity" evidence="1">
    <location>
        <begin position="566"/>
        <end position="634"/>
    </location>
</feature>
<dbReference type="PANTHER" id="PTHR14000">
    <property type="entry name" value="FINGER CCCH DOMAIN PROTEIN, PUTATIVE (DUF3755)-RELATED"/>
    <property type="match status" value="1"/>
</dbReference>
<sequence>MGSLAPAALVAPQVTIPANSQANALLARADTAYTTEWDVQEQASLDATLGRYPADRHPPLERYVRAAASLPKKNVRDVALRVAWMRATAAARKRKAADEANSKKQVRRERGQSIFAVQPKAMGASLGPHPLSQHSMGMGMGVAPTAGMGMMPGMAMPGSSMMQPPGMAFAPPVVPMAPPLVAQLDDHGAGTVGVVGGPLSQLLEQNYAILNQFKQNMEVYKVNENTELLVRFRDNILTVLNQMNAMQGVMQQMPPLPVRLNVELANNFLPKAVANGVCQMPYMAAPMHGMPQMPVMSQQGSGAMPQASVPYAAASMAAPGLAAPTLAQQPGMNGISAPAPMAPVSAGVPAAAPTMPAAVPISMPALSSIPAAMPVNSLAQPHTPAAADIKVPSSQAPQVQASASAPLVKLEPGMAAPGNQPMLGGPAASAASAALYRPPPPVKTESQPSSSAAVGPAAVAHGGKMLPGSPMLHSSAAPVALSAASSLLPQQQQAQQRAPAVSMALPDPTKAPLDVLFPASSAAQQAAVQDPTTSAGGLYDVLASIAAKAPGMLQPAMPQPFPAPQPASAAPAAAAQAASQPQASPAAPAAGVQQIPGSSAPPSASGPHPVIQTGQPQHGVQQQQQQNPLRCQPQVPVHNGAMPQTLRQSQPMPGSTPLPCNSAAQGQPALQAPLSCPALTPPQPGGARQPQPQQQAVNAQPHPAPVSASQAAPPAAAALQSAVAPPRDPQPAVSQGGGSNSARLLMPKNQQQKSPQEPAPKQAPQPAVAAPAQPASAPAKTDALTGRTPKSAAPVTAPAKASAPAPSPSKAAAPTISPAPASTLQPAPAAAAAPSVSPQKAGPSVGTRSSSAAAQSPARPQRATRSTAGRRG</sequence>
<organism evidence="2 3">
    <name type="scientific">Coccomyxa viridis</name>
    <dbReference type="NCBI Taxonomy" id="1274662"/>
    <lineage>
        <taxon>Eukaryota</taxon>
        <taxon>Viridiplantae</taxon>
        <taxon>Chlorophyta</taxon>
        <taxon>core chlorophytes</taxon>
        <taxon>Trebouxiophyceae</taxon>
        <taxon>Trebouxiophyceae incertae sedis</taxon>
        <taxon>Coccomyxaceae</taxon>
        <taxon>Coccomyxa</taxon>
    </lineage>
</organism>
<keyword evidence="3" id="KW-1185">Reference proteome</keyword>
<dbReference type="Pfam" id="PF12579">
    <property type="entry name" value="DUF3755"/>
    <property type="match status" value="1"/>
</dbReference>
<feature type="compositionally biased region" description="Low complexity" evidence="1">
    <location>
        <begin position="788"/>
        <end position="838"/>
    </location>
</feature>
<accession>A0AAV1HWG1</accession>
<comment type="caution">
    <text evidence="2">The sequence shown here is derived from an EMBL/GenBank/DDBJ whole genome shotgun (WGS) entry which is preliminary data.</text>
</comment>
<gene>
    <name evidence="2" type="ORF">CVIRNUC_001532</name>
</gene>
<dbReference type="InterPro" id="IPR022228">
    <property type="entry name" value="DUF3755"/>
</dbReference>
<dbReference type="AlphaFoldDB" id="A0AAV1HWG1"/>
<feature type="compositionally biased region" description="Low complexity" evidence="1">
    <location>
        <begin position="847"/>
        <end position="865"/>
    </location>
</feature>
<evidence type="ECO:0000256" key="1">
    <source>
        <dbReference type="SAM" id="MobiDB-lite"/>
    </source>
</evidence>
<feature type="region of interest" description="Disordered" evidence="1">
    <location>
        <begin position="434"/>
        <end position="456"/>
    </location>
</feature>
<dbReference type="Proteomes" id="UP001314263">
    <property type="component" value="Unassembled WGS sequence"/>
</dbReference>
<dbReference type="PANTHER" id="PTHR14000:SF1">
    <property type="entry name" value="HISTONE H2A DEUBIQUITINASE (DUF3755)"/>
    <property type="match status" value="1"/>
</dbReference>
<dbReference type="EMBL" id="CAUYUE010000002">
    <property type="protein sequence ID" value="CAK0744234.1"/>
    <property type="molecule type" value="Genomic_DNA"/>
</dbReference>
<evidence type="ECO:0000313" key="3">
    <source>
        <dbReference type="Proteomes" id="UP001314263"/>
    </source>
</evidence>
<feature type="region of interest" description="Disordered" evidence="1">
    <location>
        <begin position="556"/>
        <end position="872"/>
    </location>
</feature>
<protein>
    <submittedName>
        <fullName evidence="2">Uncharacterized protein</fullName>
    </submittedName>
</protein>
<name>A0AAV1HWG1_9CHLO</name>